<dbReference type="KEGG" id="cfem:HCR03_12765"/>
<dbReference type="EMBL" id="CP060286">
    <property type="protein sequence ID" value="QNK39604.1"/>
    <property type="molecule type" value="Genomic_DNA"/>
</dbReference>
<organism evidence="3 4">
    <name type="scientific">Caproicibacter fermentans</name>
    <dbReference type="NCBI Taxonomy" id="2576756"/>
    <lineage>
        <taxon>Bacteria</taxon>
        <taxon>Bacillati</taxon>
        <taxon>Bacillota</taxon>
        <taxon>Clostridia</taxon>
        <taxon>Eubacteriales</taxon>
        <taxon>Acutalibacteraceae</taxon>
        <taxon>Caproicibacter</taxon>
    </lineage>
</organism>
<dbReference type="Pfam" id="PF13529">
    <property type="entry name" value="Peptidase_C39_2"/>
    <property type="match status" value="1"/>
</dbReference>
<accession>A0A7G8T7L3</accession>
<evidence type="ECO:0000313" key="3">
    <source>
        <dbReference type="EMBL" id="QNK39604.1"/>
    </source>
</evidence>
<dbReference type="Proteomes" id="UP000515909">
    <property type="component" value="Chromosome"/>
</dbReference>
<protein>
    <submittedName>
        <fullName evidence="3">C39 family peptidase</fullName>
    </submittedName>
</protein>
<feature type="transmembrane region" description="Helical" evidence="1">
    <location>
        <begin position="44"/>
        <end position="63"/>
    </location>
</feature>
<gene>
    <name evidence="3" type="ORF">HCR03_12765</name>
</gene>
<reference evidence="3 4" key="1">
    <citation type="submission" date="2020-08" db="EMBL/GenBank/DDBJ databases">
        <title>The isolate Caproiciproducens sp. 7D4C2 produces n-caproate at mildly acidic conditions from hexoses: genome and rBOX comparison with related strains and chain-elongating bacteria.</title>
        <authorList>
            <person name="Esquivel-Elizondo S."/>
            <person name="Bagci C."/>
            <person name="Temovska M."/>
            <person name="Jeon B.S."/>
            <person name="Bessarab I."/>
            <person name="Williams R.B.H."/>
            <person name="Huson D.H."/>
            <person name="Angenent L.T."/>
        </authorList>
    </citation>
    <scope>NUCLEOTIDE SEQUENCE [LARGE SCALE GENOMIC DNA]</scope>
    <source>
        <strain evidence="3 4">7D4C2</strain>
    </source>
</reference>
<sequence>MKTYQYGDANDSYGYDDEYEYEFDNGYDEKPRRKRRRRKRRHPLRWLILIVLAAVCVWKLPFFKQGIRSLTAPASGIYEQHGDSATADDGLKSGTVSADTAEALEAMAEADPKALPIVQNPGQYPQRLLESLGRNSELLDFTLDYPKKKGTYSKNIDLSKQFEKGQVPLFIQWDEQWGYAPYGDGIIALDGCGPTCLSMVAVNLTGDTSKNPKAIADYSAKNGYLDRKSNSTLWTLMSDGAENLGLSSREIPLSESRITEELSQGRPIICCMGPGDFTTQGHFIVLCGVQSGKFTVHDPNSRKRSEETWSYDTLKPQIRNLWAFSAPR</sequence>
<keyword evidence="1" id="KW-0472">Membrane</keyword>
<evidence type="ECO:0000259" key="2">
    <source>
        <dbReference type="Pfam" id="PF13529"/>
    </source>
</evidence>
<keyword evidence="1" id="KW-0812">Transmembrane</keyword>
<dbReference type="RefSeq" id="WP_187034526.1">
    <property type="nucleotide sequence ID" value="NZ_CP060286.1"/>
</dbReference>
<name>A0A7G8T7L3_9FIRM</name>
<keyword evidence="1" id="KW-1133">Transmembrane helix</keyword>
<evidence type="ECO:0000313" key="4">
    <source>
        <dbReference type="Proteomes" id="UP000515909"/>
    </source>
</evidence>
<dbReference type="InterPro" id="IPR039564">
    <property type="entry name" value="Peptidase_C39-like"/>
</dbReference>
<evidence type="ECO:0000256" key="1">
    <source>
        <dbReference type="SAM" id="Phobius"/>
    </source>
</evidence>
<dbReference type="Gene3D" id="3.90.70.10">
    <property type="entry name" value="Cysteine proteinases"/>
    <property type="match status" value="1"/>
</dbReference>
<proteinExistence type="predicted"/>
<feature type="domain" description="Peptidase C39-like" evidence="2">
    <location>
        <begin position="166"/>
        <end position="300"/>
    </location>
</feature>
<dbReference type="AlphaFoldDB" id="A0A7G8T7L3"/>